<dbReference type="RefSeq" id="WP_240827016.1">
    <property type="nucleotide sequence ID" value="NZ_JAKWBL010000001.1"/>
</dbReference>
<gene>
    <name evidence="3" type="ORF">MKP09_06830</name>
</gene>
<evidence type="ECO:0000313" key="4">
    <source>
        <dbReference type="Proteomes" id="UP001202248"/>
    </source>
</evidence>
<organism evidence="3 4">
    <name type="scientific">Niabella ginsengisoli</name>
    <dbReference type="NCBI Taxonomy" id="522298"/>
    <lineage>
        <taxon>Bacteria</taxon>
        <taxon>Pseudomonadati</taxon>
        <taxon>Bacteroidota</taxon>
        <taxon>Chitinophagia</taxon>
        <taxon>Chitinophagales</taxon>
        <taxon>Chitinophagaceae</taxon>
        <taxon>Niabella</taxon>
    </lineage>
</organism>
<dbReference type="InterPro" id="IPR013750">
    <property type="entry name" value="GHMP_kinase_C_dom"/>
</dbReference>
<feature type="domain" description="GHMP kinase C-terminal" evidence="2">
    <location>
        <begin position="69"/>
        <end position="121"/>
    </location>
</feature>
<dbReference type="PANTHER" id="PTHR43527">
    <property type="entry name" value="4-DIPHOSPHOCYTIDYL-2-C-METHYL-D-ERYTHRITOL KINASE, CHLOROPLASTIC"/>
    <property type="match status" value="1"/>
</dbReference>
<comment type="caution">
    <text evidence="3">The sequence shown here is derived from an EMBL/GenBank/DDBJ whole genome shotgun (WGS) entry which is preliminary data.</text>
</comment>
<evidence type="ECO:0000313" key="3">
    <source>
        <dbReference type="EMBL" id="MCH5597642.1"/>
    </source>
</evidence>
<dbReference type="Gene3D" id="3.30.70.890">
    <property type="entry name" value="GHMP kinase, C-terminal domain"/>
    <property type="match status" value="1"/>
</dbReference>
<evidence type="ECO:0000256" key="1">
    <source>
        <dbReference type="ARBA" id="ARBA00022741"/>
    </source>
</evidence>
<sequence>MPFFIVNMPVIARGRGEIFEKVPVDLSGYQIIIINPGIHISTPWAFGQLKPAHPTHDLQTSIQKPIIEWKEFIFNDFEPVVFNAYPEIAAVKNQLYQAGAVFAALSGSGSTVYGLFEKDTNVNLNLSSNYFTKRIIP</sequence>
<dbReference type="InterPro" id="IPR036554">
    <property type="entry name" value="GHMP_kinase_C_sf"/>
</dbReference>
<dbReference type="Proteomes" id="UP001202248">
    <property type="component" value="Unassembled WGS sequence"/>
</dbReference>
<dbReference type="SUPFAM" id="SSF55060">
    <property type="entry name" value="GHMP Kinase, C-terminal domain"/>
    <property type="match status" value="1"/>
</dbReference>
<evidence type="ECO:0000259" key="2">
    <source>
        <dbReference type="Pfam" id="PF08544"/>
    </source>
</evidence>
<keyword evidence="1" id="KW-0547">Nucleotide-binding</keyword>
<accession>A0ABS9SGZ3</accession>
<keyword evidence="4" id="KW-1185">Reference proteome</keyword>
<dbReference type="EMBL" id="JAKWBL010000001">
    <property type="protein sequence ID" value="MCH5597642.1"/>
    <property type="molecule type" value="Genomic_DNA"/>
</dbReference>
<dbReference type="Pfam" id="PF08544">
    <property type="entry name" value="GHMP_kinases_C"/>
    <property type="match status" value="1"/>
</dbReference>
<dbReference type="PANTHER" id="PTHR43527:SF2">
    <property type="entry name" value="4-DIPHOSPHOCYTIDYL-2-C-METHYL-D-ERYTHRITOL KINASE, CHLOROPLASTIC"/>
    <property type="match status" value="1"/>
</dbReference>
<reference evidence="3 4" key="1">
    <citation type="submission" date="2022-02" db="EMBL/GenBank/DDBJ databases">
        <authorList>
            <person name="Min J."/>
        </authorList>
    </citation>
    <scope>NUCLEOTIDE SEQUENCE [LARGE SCALE GENOMIC DNA]</scope>
    <source>
        <strain evidence="3 4">GR10-1</strain>
    </source>
</reference>
<proteinExistence type="predicted"/>
<protein>
    <recommendedName>
        <fullName evidence="2">GHMP kinase C-terminal domain-containing protein</fullName>
    </recommendedName>
</protein>
<name>A0ABS9SGZ3_9BACT</name>